<proteinExistence type="predicted"/>
<accession>A0ABV7K1A8</accession>
<reference evidence="3" key="1">
    <citation type="journal article" date="2019" name="Int. J. Syst. Evol. Microbiol.">
        <title>The Global Catalogue of Microorganisms (GCM) 10K type strain sequencing project: providing services to taxonomists for standard genome sequencing and annotation.</title>
        <authorList>
            <consortium name="The Broad Institute Genomics Platform"/>
            <consortium name="The Broad Institute Genome Sequencing Center for Infectious Disease"/>
            <person name="Wu L."/>
            <person name="Ma J."/>
        </authorList>
    </citation>
    <scope>NUCLEOTIDE SEQUENCE [LARGE SCALE GENOMIC DNA]</scope>
    <source>
        <strain evidence="3">KCTC 52449</strain>
    </source>
</reference>
<organism evidence="2 3">
    <name type="scientific">Alteromonas oceani</name>
    <dbReference type="NCBI Taxonomy" id="2071609"/>
    <lineage>
        <taxon>Bacteria</taxon>
        <taxon>Pseudomonadati</taxon>
        <taxon>Pseudomonadota</taxon>
        <taxon>Gammaproteobacteria</taxon>
        <taxon>Alteromonadales</taxon>
        <taxon>Alteromonadaceae</taxon>
        <taxon>Alteromonas/Salinimonas group</taxon>
        <taxon>Alteromonas</taxon>
    </lineage>
</organism>
<keyword evidence="3" id="KW-1185">Reference proteome</keyword>
<dbReference type="RefSeq" id="WP_123323393.1">
    <property type="nucleotide sequence ID" value="NZ_JBHRSX010000030.1"/>
</dbReference>
<gene>
    <name evidence="2" type="ORF">ACFOEW_13050</name>
</gene>
<protein>
    <submittedName>
        <fullName evidence="2">Uncharacterized protein</fullName>
    </submittedName>
</protein>
<sequence>MNINYEKLFNFCIKMSNRWVSMSNTVVAVALLYTLFNLAFLFSGHTEYISEHQCFDRLYLVAFGMIAIALIFAMTSFFAARKLRSE</sequence>
<comment type="caution">
    <text evidence="2">The sequence shown here is derived from an EMBL/GenBank/DDBJ whole genome shotgun (WGS) entry which is preliminary data.</text>
</comment>
<feature type="transmembrane region" description="Helical" evidence="1">
    <location>
        <begin position="21"/>
        <end position="43"/>
    </location>
</feature>
<keyword evidence="1" id="KW-1133">Transmembrane helix</keyword>
<evidence type="ECO:0000313" key="3">
    <source>
        <dbReference type="Proteomes" id="UP001595477"/>
    </source>
</evidence>
<keyword evidence="1" id="KW-0472">Membrane</keyword>
<name>A0ABV7K1A8_9ALTE</name>
<dbReference type="EMBL" id="JBHRSX010000030">
    <property type="protein sequence ID" value="MFC3202739.1"/>
    <property type="molecule type" value="Genomic_DNA"/>
</dbReference>
<evidence type="ECO:0000256" key="1">
    <source>
        <dbReference type="SAM" id="Phobius"/>
    </source>
</evidence>
<keyword evidence="1" id="KW-0812">Transmembrane</keyword>
<evidence type="ECO:0000313" key="2">
    <source>
        <dbReference type="EMBL" id="MFC3202739.1"/>
    </source>
</evidence>
<feature type="transmembrane region" description="Helical" evidence="1">
    <location>
        <begin position="58"/>
        <end position="80"/>
    </location>
</feature>
<dbReference type="Proteomes" id="UP001595477">
    <property type="component" value="Unassembled WGS sequence"/>
</dbReference>